<name>A0ABQ2BD05_9SPHI</name>
<dbReference type="Proteomes" id="UP000645390">
    <property type="component" value="Unassembled WGS sequence"/>
</dbReference>
<dbReference type="EMBL" id="BMDJ01000001">
    <property type="protein sequence ID" value="GGI23269.1"/>
    <property type="molecule type" value="Genomic_DNA"/>
</dbReference>
<keyword evidence="2" id="KW-1185">Reference proteome</keyword>
<organism evidence="1 2">
    <name type="scientific">Pedobacter mendelii</name>
    <dbReference type="NCBI Taxonomy" id="1908240"/>
    <lineage>
        <taxon>Bacteria</taxon>
        <taxon>Pseudomonadati</taxon>
        <taxon>Bacteroidota</taxon>
        <taxon>Sphingobacteriia</taxon>
        <taxon>Sphingobacteriales</taxon>
        <taxon>Sphingobacteriaceae</taxon>
        <taxon>Pedobacter</taxon>
    </lineage>
</organism>
<protein>
    <submittedName>
        <fullName evidence="1">Uncharacterized protein</fullName>
    </submittedName>
</protein>
<accession>A0ABQ2BD05</accession>
<sequence length="154" mass="18181">MRNFKTVCFWIKNIFTVKLPNLAKLDYADYIIEDKSYLIFSWSMENAHWLKIKSLKYKSFLKSGSAYIAINGNVDQLEIIISNSWRSRKYLLKLHQVSINEPIEFPATLQVSFEAKIVIPNPKQKFSKLKLNYFKANLVDERQIKRIINISYPN</sequence>
<comment type="caution">
    <text evidence="1">The sequence shown here is derived from an EMBL/GenBank/DDBJ whole genome shotgun (WGS) entry which is preliminary data.</text>
</comment>
<evidence type="ECO:0000313" key="1">
    <source>
        <dbReference type="EMBL" id="GGI23269.1"/>
    </source>
</evidence>
<dbReference type="RefSeq" id="WP_188411834.1">
    <property type="nucleotide sequence ID" value="NZ_BMDJ01000001.1"/>
</dbReference>
<reference evidence="2" key="1">
    <citation type="journal article" date="2019" name="Int. J. Syst. Evol. Microbiol.">
        <title>The Global Catalogue of Microorganisms (GCM) 10K type strain sequencing project: providing services to taxonomists for standard genome sequencing and annotation.</title>
        <authorList>
            <consortium name="The Broad Institute Genomics Platform"/>
            <consortium name="The Broad Institute Genome Sequencing Center for Infectious Disease"/>
            <person name="Wu L."/>
            <person name="Ma J."/>
        </authorList>
    </citation>
    <scope>NUCLEOTIDE SEQUENCE [LARGE SCALE GENOMIC DNA]</scope>
    <source>
        <strain evidence="2">CCM 8939</strain>
    </source>
</reference>
<gene>
    <name evidence="1" type="ORF">GCM10008119_06820</name>
</gene>
<proteinExistence type="predicted"/>
<evidence type="ECO:0000313" key="2">
    <source>
        <dbReference type="Proteomes" id="UP000645390"/>
    </source>
</evidence>